<evidence type="ECO:0000313" key="1">
    <source>
        <dbReference type="EMBL" id="MDN7796538.1"/>
    </source>
</evidence>
<comment type="caution">
    <text evidence="1">The sequence shown here is derived from an EMBL/GenBank/DDBJ whole genome shotgun (WGS) entry which is preliminary data.</text>
</comment>
<organism evidence="1 2">
    <name type="scientific">Burkholderia vietnamiensis</name>
    <dbReference type="NCBI Taxonomy" id="60552"/>
    <lineage>
        <taxon>Bacteria</taxon>
        <taxon>Pseudomonadati</taxon>
        <taxon>Pseudomonadota</taxon>
        <taxon>Betaproteobacteria</taxon>
        <taxon>Burkholderiales</taxon>
        <taxon>Burkholderiaceae</taxon>
        <taxon>Burkholderia</taxon>
        <taxon>Burkholderia cepacia complex</taxon>
    </lineage>
</organism>
<name>A0AAW7T3F8_BURVI</name>
<gene>
    <name evidence="1" type="ORF">QZM33_16515</name>
</gene>
<dbReference type="RefSeq" id="WP_301788634.1">
    <property type="nucleotide sequence ID" value="NZ_JAUJRV010000012.1"/>
</dbReference>
<dbReference type="Proteomes" id="UP001171620">
    <property type="component" value="Unassembled WGS sequence"/>
</dbReference>
<feature type="non-terminal residue" evidence="1">
    <location>
        <position position="1"/>
    </location>
</feature>
<accession>A0AAW7T3F8</accession>
<dbReference type="EMBL" id="JAUJRV010000012">
    <property type="protein sequence ID" value="MDN7796538.1"/>
    <property type="molecule type" value="Genomic_DNA"/>
</dbReference>
<sequence length="122" mass="13795">VHNSSSMIGLAISSVSVVPMPEVNSSPRKLTAPRGLFETVSKNISRRGPQRTLLSVFRVRRASRFIKEEYGNRVYSVSFSIDRRMVVVDSGFGVDVIDLVKRTSTFYDQGYMPNFAIKKFEK</sequence>
<dbReference type="AlphaFoldDB" id="A0AAW7T3F8"/>
<evidence type="ECO:0000313" key="2">
    <source>
        <dbReference type="Proteomes" id="UP001171620"/>
    </source>
</evidence>
<proteinExistence type="predicted"/>
<protein>
    <submittedName>
        <fullName evidence="1">Uncharacterized protein</fullName>
    </submittedName>
</protein>
<reference evidence="1" key="1">
    <citation type="submission" date="2023-07" db="EMBL/GenBank/DDBJ databases">
        <title>A collection of bacterial strains from the Burkholderia cepacia Research Laboratory and Repository.</title>
        <authorList>
            <person name="Lipuma J."/>
            <person name="Spilker T."/>
            <person name="Caverly L."/>
        </authorList>
    </citation>
    <scope>NUCLEOTIDE SEQUENCE</scope>
    <source>
        <strain evidence="1">AU44268</strain>
    </source>
</reference>